<evidence type="ECO:0000256" key="2">
    <source>
        <dbReference type="SAM" id="SignalP"/>
    </source>
</evidence>
<dbReference type="Bgee" id="WBGene00017475">
    <property type="expression patterns" value="Expressed in larva and 1 other cell type or tissue"/>
</dbReference>
<dbReference type="InParanoid" id="Q966K2"/>
<dbReference type="UCSC" id="F14H12.8">
    <property type="organism name" value="c. elegans"/>
</dbReference>
<sequence length="211" mass="23515">MKIFILLIMLYAMTLPTNCLNKDLFTLYVADNSMFTKDHDGSPANLLHEIEEENPFDFYAEPSTTSSIPFSAVVPSPTTNEPTTNLPNTTQNAQNIADKQLVLESLLLPAAAFSGSQKSPQRNFVAHIIIFFVVMIILFVFLSNINSSYVRRATTEKLRNIDMVVGNGLDSIAVIDIPTTQIDTSKVIFFPRYAYGKQLSIVREGSQEIDV</sequence>
<dbReference type="AGR" id="WB:WBGene00017475"/>
<dbReference type="OMA" id="FEANASM"/>
<feature type="signal peptide" evidence="2">
    <location>
        <begin position="1"/>
        <end position="19"/>
    </location>
</feature>
<name>Q966K2_CAEEL</name>
<dbReference type="OrthoDB" id="5835627at2759"/>
<dbReference type="SMR" id="Q966K2"/>
<dbReference type="AlphaFoldDB" id="Q966K2"/>
<dbReference type="HOGENOM" id="CLU_1305850_0_0_1"/>
<feature type="transmembrane region" description="Helical" evidence="1">
    <location>
        <begin position="124"/>
        <end position="142"/>
    </location>
</feature>
<reference evidence="3 4" key="1">
    <citation type="journal article" date="1998" name="Science">
        <title>Genome sequence of the nematode C. elegans: a platform for investigating biology.</title>
        <authorList>
            <consortium name="The C. elegans sequencing consortium"/>
            <person name="Sulson J.E."/>
            <person name="Waterston R."/>
        </authorList>
    </citation>
    <scope>NUCLEOTIDE SEQUENCE [LARGE SCALE GENOMIC DNA]</scope>
    <source>
        <strain evidence="3 4">Bristol N2</strain>
    </source>
</reference>
<gene>
    <name evidence="3" type="ORF">CELE_F14H12.8</name>
    <name evidence="3 5" type="ORF">F14H12.8</name>
</gene>
<keyword evidence="2" id="KW-0732">Signal</keyword>
<organism evidence="3 4">
    <name type="scientific">Caenorhabditis elegans</name>
    <dbReference type="NCBI Taxonomy" id="6239"/>
    <lineage>
        <taxon>Eukaryota</taxon>
        <taxon>Metazoa</taxon>
        <taxon>Ecdysozoa</taxon>
        <taxon>Nematoda</taxon>
        <taxon>Chromadorea</taxon>
        <taxon>Rhabditida</taxon>
        <taxon>Rhabditina</taxon>
        <taxon>Rhabditomorpha</taxon>
        <taxon>Rhabditoidea</taxon>
        <taxon>Rhabditidae</taxon>
        <taxon>Peloderinae</taxon>
        <taxon>Caenorhabditis</taxon>
    </lineage>
</organism>
<keyword evidence="1" id="KW-0812">Transmembrane</keyword>
<protein>
    <submittedName>
        <fullName evidence="3">Uncharacterized protein</fullName>
    </submittedName>
</protein>
<dbReference type="PaxDb" id="6239-F14H12.8"/>
<evidence type="ECO:0000256" key="1">
    <source>
        <dbReference type="SAM" id="Phobius"/>
    </source>
</evidence>
<dbReference type="FunCoup" id="Q966K2">
    <property type="interactions" value="1559"/>
</dbReference>
<evidence type="ECO:0000313" key="3">
    <source>
        <dbReference type="EMBL" id="CCD65406.2"/>
    </source>
</evidence>
<keyword evidence="4" id="KW-1185">Reference proteome</keyword>
<dbReference type="WormBase" id="F14H12.8">
    <property type="protein sequence ID" value="CE47316"/>
    <property type="gene ID" value="WBGene00017475"/>
</dbReference>
<accession>Q966K2</accession>
<keyword evidence="1" id="KW-0472">Membrane</keyword>
<dbReference type="Proteomes" id="UP000001940">
    <property type="component" value="Chromosome X"/>
</dbReference>
<evidence type="ECO:0000313" key="5">
    <source>
        <dbReference type="WormBase" id="F14H12.8"/>
    </source>
</evidence>
<proteinExistence type="predicted"/>
<dbReference type="eggNOG" id="ENOG502TIWK">
    <property type="taxonomic scope" value="Eukaryota"/>
</dbReference>
<evidence type="ECO:0000313" key="4">
    <source>
        <dbReference type="Proteomes" id="UP000001940"/>
    </source>
</evidence>
<feature type="chain" id="PRO_5004322455" evidence="2">
    <location>
        <begin position="20"/>
        <end position="211"/>
    </location>
</feature>
<dbReference type="EMBL" id="BX284606">
    <property type="protein sequence ID" value="CCD65406.2"/>
    <property type="molecule type" value="Genomic_DNA"/>
</dbReference>
<keyword evidence="1" id="KW-1133">Transmembrane helix</keyword>